<feature type="domain" description="TonB-dependent receptor-like beta-barrel" evidence="17">
    <location>
        <begin position="259"/>
        <end position="680"/>
    </location>
</feature>
<name>A0A120AGE5_9GAMM</name>
<evidence type="ECO:0000256" key="9">
    <source>
        <dbReference type="ARBA" id="ARBA00023065"/>
    </source>
</evidence>
<accession>A0A120AGE5</accession>
<evidence type="ECO:0000256" key="7">
    <source>
        <dbReference type="ARBA" id="ARBA00022729"/>
    </source>
</evidence>
<dbReference type="NCBIfam" id="TIGR01783">
    <property type="entry name" value="TonB-siderophor"/>
    <property type="match status" value="1"/>
</dbReference>
<evidence type="ECO:0000256" key="14">
    <source>
        <dbReference type="PROSITE-ProRule" id="PRU01360"/>
    </source>
</evidence>
<evidence type="ECO:0000313" key="20">
    <source>
        <dbReference type="Proteomes" id="UP000023435"/>
    </source>
</evidence>
<evidence type="ECO:0000256" key="1">
    <source>
        <dbReference type="ARBA" id="ARBA00004571"/>
    </source>
</evidence>
<dbReference type="InterPro" id="IPR039426">
    <property type="entry name" value="TonB-dep_rcpt-like"/>
</dbReference>
<evidence type="ECO:0000256" key="12">
    <source>
        <dbReference type="ARBA" id="ARBA00023170"/>
    </source>
</evidence>
<dbReference type="PROSITE" id="PS52016">
    <property type="entry name" value="TONB_DEPENDENT_REC_3"/>
    <property type="match status" value="1"/>
</dbReference>
<keyword evidence="11 14" id="KW-0472">Membrane</keyword>
<keyword evidence="8" id="KW-0408">Iron</keyword>
<keyword evidence="20" id="KW-1185">Reference proteome</keyword>
<dbReference type="InterPro" id="IPR036942">
    <property type="entry name" value="Beta-barrel_TonB_sf"/>
</dbReference>
<dbReference type="Pfam" id="PF00593">
    <property type="entry name" value="TonB_dep_Rec_b-barrel"/>
    <property type="match status" value="1"/>
</dbReference>
<feature type="domain" description="TonB-dependent receptor plug" evidence="18">
    <location>
        <begin position="81"/>
        <end position="175"/>
    </location>
</feature>
<dbReference type="Proteomes" id="UP000023435">
    <property type="component" value="Unassembled WGS sequence"/>
</dbReference>
<dbReference type="InterPro" id="IPR000531">
    <property type="entry name" value="Beta-barrel_TonB"/>
</dbReference>
<keyword evidence="10 15" id="KW-0798">TonB box</keyword>
<evidence type="ECO:0000256" key="3">
    <source>
        <dbReference type="ARBA" id="ARBA00022448"/>
    </source>
</evidence>
<dbReference type="Gene3D" id="2.40.170.20">
    <property type="entry name" value="TonB-dependent receptor, beta-barrel domain"/>
    <property type="match status" value="1"/>
</dbReference>
<comment type="subcellular location">
    <subcellularLocation>
        <location evidence="1 14">Cell outer membrane</location>
        <topology evidence="1 14">Multi-pass membrane protein</topology>
    </subcellularLocation>
</comment>
<dbReference type="GO" id="GO:0015891">
    <property type="term" value="P:siderophore transport"/>
    <property type="evidence" value="ECO:0007669"/>
    <property type="project" value="InterPro"/>
</dbReference>
<feature type="chain" id="PRO_5007163653" evidence="16">
    <location>
        <begin position="33"/>
        <end position="716"/>
    </location>
</feature>
<dbReference type="Pfam" id="PF07715">
    <property type="entry name" value="Plug"/>
    <property type="match status" value="1"/>
</dbReference>
<evidence type="ECO:0000256" key="11">
    <source>
        <dbReference type="ARBA" id="ARBA00023136"/>
    </source>
</evidence>
<organism evidence="19 20">
    <name type="scientific">Lysobacter capsici AZ78</name>
    <dbReference type="NCBI Taxonomy" id="1444315"/>
    <lineage>
        <taxon>Bacteria</taxon>
        <taxon>Pseudomonadati</taxon>
        <taxon>Pseudomonadota</taxon>
        <taxon>Gammaproteobacteria</taxon>
        <taxon>Lysobacterales</taxon>
        <taxon>Lysobacteraceae</taxon>
        <taxon>Lysobacter</taxon>
    </lineage>
</organism>
<evidence type="ECO:0000256" key="15">
    <source>
        <dbReference type="RuleBase" id="RU003357"/>
    </source>
</evidence>
<evidence type="ECO:0000259" key="17">
    <source>
        <dbReference type="Pfam" id="PF00593"/>
    </source>
</evidence>
<keyword evidence="6 14" id="KW-0812">Transmembrane</keyword>
<comment type="similarity">
    <text evidence="2 14 15">Belongs to the TonB-dependent receptor family.</text>
</comment>
<protein>
    <submittedName>
        <fullName evidence="19">Ferrichrome-iron receptor</fullName>
    </submittedName>
</protein>
<dbReference type="SUPFAM" id="SSF56935">
    <property type="entry name" value="Porins"/>
    <property type="match status" value="1"/>
</dbReference>
<sequence>MSALPYRPAPARLALALLSLCSLSLSPSLAFAAESADEPAAEAPADSQVHQLDQIQVRGVAGPKFGAERTRSATKTDTALIEVPQAITVLPRALIDAQGGRSLNEMLALVPGVGLNNGDGQRDQVAIRGFSALADQYLDGVRDDAMYFRDLANVERIEVLKGTAAMLFGRGSSGGLINRVSKQPLDTAQGKLRLYADSEGGRRGEFDLTGPLGPGAGRVVGALEDSETFREQGFIERWLIAPSYRFELGGGQLLLQASAQRDERVTDFGMPSLFGRPVDMPIDTYYGSSDARHDDYSRARVNIFNATYSKALSEQLDLRVTLRVTDYELDRRNTLISGNPFLRNGRWLSARRHAGNTRDQQAWFAQTDLVYEGERHRLLIGSELSYERKDQASYGGVATPIDLLNPVLDRPRFNPRPEAAARSRLRNAAVYVQDQIALSAQWKAVVGARYDDYRQQTRDTLNPAAPALDRSDREWSPRLGLIWMPSAQQSLYASWGESFQPSAESLPLSTVNVDISPETTSNREVGYKFARADGLLSFDVAVFETEREHIKTTDPVDPRRQIGVGTQRTRGAEVGLAASLLDQRLDLYAGYAYLDGEITKSNNVASGVALQGRTSPLTPRHSASVYAEYALGRGFSVGGLAQHVALQYAAPTNLSVLPAFTRFDFNLRYQSGPWDWRLRLENAFDKRYFASAHGSVDGFNAPGAPRTLSLTMDYRF</sequence>
<dbReference type="OrthoDB" id="127311at2"/>
<evidence type="ECO:0000256" key="5">
    <source>
        <dbReference type="ARBA" id="ARBA00022496"/>
    </source>
</evidence>
<dbReference type="GO" id="GO:0038023">
    <property type="term" value="F:signaling receptor activity"/>
    <property type="evidence" value="ECO:0007669"/>
    <property type="project" value="InterPro"/>
</dbReference>
<keyword evidence="4 14" id="KW-1134">Transmembrane beta strand</keyword>
<dbReference type="AlphaFoldDB" id="A0A120AGE5"/>
<evidence type="ECO:0000256" key="6">
    <source>
        <dbReference type="ARBA" id="ARBA00022692"/>
    </source>
</evidence>
<dbReference type="GO" id="GO:0009279">
    <property type="term" value="C:cell outer membrane"/>
    <property type="evidence" value="ECO:0007669"/>
    <property type="project" value="UniProtKB-SubCell"/>
</dbReference>
<dbReference type="InterPro" id="IPR012910">
    <property type="entry name" value="Plug_dom"/>
</dbReference>
<dbReference type="EMBL" id="JAJA02000001">
    <property type="protein sequence ID" value="KWS04460.1"/>
    <property type="molecule type" value="Genomic_DNA"/>
</dbReference>
<evidence type="ECO:0000256" key="10">
    <source>
        <dbReference type="ARBA" id="ARBA00023077"/>
    </source>
</evidence>
<evidence type="ECO:0000256" key="13">
    <source>
        <dbReference type="ARBA" id="ARBA00023237"/>
    </source>
</evidence>
<dbReference type="CDD" id="cd01347">
    <property type="entry name" value="ligand_gated_channel"/>
    <property type="match status" value="1"/>
</dbReference>
<keyword evidence="5" id="KW-0410">Iron transport</keyword>
<reference evidence="19 20" key="1">
    <citation type="journal article" date="2014" name="Genome Announc.">
        <title>Draft Genome Sequence of Lysobacter capsici AZ78, a Bacterium Antagonistic to Plant-Pathogenic Oomycetes.</title>
        <authorList>
            <person name="Puopolo G."/>
            <person name="Sonego P."/>
            <person name="Engelen K."/>
            <person name="Pertot I."/>
        </authorList>
    </citation>
    <scope>NUCLEOTIDE SEQUENCE [LARGE SCALE GENOMIC DNA]</scope>
    <source>
        <strain evidence="19 20">AZ78</strain>
    </source>
</reference>
<evidence type="ECO:0000256" key="16">
    <source>
        <dbReference type="SAM" id="SignalP"/>
    </source>
</evidence>
<evidence type="ECO:0000256" key="2">
    <source>
        <dbReference type="ARBA" id="ARBA00009810"/>
    </source>
</evidence>
<keyword evidence="12 19" id="KW-0675">Receptor</keyword>
<dbReference type="InterPro" id="IPR037066">
    <property type="entry name" value="Plug_dom_sf"/>
</dbReference>
<keyword evidence="3 14" id="KW-0813">Transport</keyword>
<evidence type="ECO:0000259" key="18">
    <source>
        <dbReference type="Pfam" id="PF07715"/>
    </source>
</evidence>
<proteinExistence type="inferred from homology"/>
<feature type="signal peptide" evidence="16">
    <location>
        <begin position="1"/>
        <end position="32"/>
    </location>
</feature>
<dbReference type="RefSeq" id="WP_051547481.1">
    <property type="nucleotide sequence ID" value="NZ_JAJA02000001.1"/>
</dbReference>
<comment type="caution">
    <text evidence="19">The sequence shown here is derived from an EMBL/GenBank/DDBJ whole genome shotgun (WGS) entry which is preliminary data.</text>
</comment>
<dbReference type="PANTHER" id="PTHR32552">
    <property type="entry name" value="FERRICHROME IRON RECEPTOR-RELATED"/>
    <property type="match status" value="1"/>
</dbReference>
<gene>
    <name evidence="19" type="ORF">AZ78_2009</name>
</gene>
<keyword evidence="9" id="KW-0406">Ion transport</keyword>
<dbReference type="Gene3D" id="2.170.130.10">
    <property type="entry name" value="TonB-dependent receptor, plug domain"/>
    <property type="match status" value="1"/>
</dbReference>
<dbReference type="GO" id="GO:0015344">
    <property type="term" value="F:siderophore uptake transmembrane transporter activity"/>
    <property type="evidence" value="ECO:0007669"/>
    <property type="project" value="TreeGrafter"/>
</dbReference>
<dbReference type="InterPro" id="IPR010105">
    <property type="entry name" value="TonB_sidphr_rcpt"/>
</dbReference>
<keyword evidence="7 16" id="KW-0732">Signal</keyword>
<dbReference type="PANTHER" id="PTHR32552:SF68">
    <property type="entry name" value="FERRICHROME OUTER MEMBRANE TRANSPORTER_PHAGE RECEPTOR"/>
    <property type="match status" value="1"/>
</dbReference>
<evidence type="ECO:0000256" key="8">
    <source>
        <dbReference type="ARBA" id="ARBA00023004"/>
    </source>
</evidence>
<evidence type="ECO:0000313" key="19">
    <source>
        <dbReference type="EMBL" id="KWS04460.1"/>
    </source>
</evidence>
<evidence type="ECO:0000256" key="4">
    <source>
        <dbReference type="ARBA" id="ARBA00022452"/>
    </source>
</evidence>
<keyword evidence="13 14" id="KW-0998">Cell outer membrane</keyword>